<dbReference type="STRING" id="500610.SAMN02799615_00084"/>
<keyword evidence="1 2" id="KW-0545">Nucleotide biosynthesis</keyword>
<dbReference type="GO" id="GO:0016301">
    <property type="term" value="F:kinase activity"/>
    <property type="evidence" value="ECO:0007669"/>
    <property type="project" value="UniProtKB-KW"/>
</dbReference>
<evidence type="ECO:0000256" key="2">
    <source>
        <dbReference type="RuleBase" id="RU004324"/>
    </source>
</evidence>
<evidence type="ECO:0000256" key="1">
    <source>
        <dbReference type="ARBA" id="ARBA00022727"/>
    </source>
</evidence>
<dbReference type="Pfam" id="PF13793">
    <property type="entry name" value="Pribosyltran_N"/>
    <property type="match status" value="1"/>
</dbReference>
<dbReference type="GO" id="GO:0005737">
    <property type="term" value="C:cytoplasm"/>
    <property type="evidence" value="ECO:0007669"/>
    <property type="project" value="TreeGrafter"/>
</dbReference>
<dbReference type="GO" id="GO:0006015">
    <property type="term" value="P:5-phosphoribose 1-diphosphate biosynthetic process"/>
    <property type="evidence" value="ECO:0007669"/>
    <property type="project" value="TreeGrafter"/>
</dbReference>
<dbReference type="Pfam" id="PF00156">
    <property type="entry name" value="Pribosyltran"/>
    <property type="match status" value="1"/>
</dbReference>
<reference evidence="6" key="1">
    <citation type="submission" date="2016-10" db="EMBL/GenBank/DDBJ databases">
        <authorList>
            <person name="Varghese N."/>
            <person name="Submissions S."/>
        </authorList>
    </citation>
    <scope>NUCLEOTIDE SEQUENCE [LARGE SCALE GENOMIC DNA]</scope>
    <source>
        <strain evidence="6">UNC178MFTsu3.1</strain>
    </source>
</reference>
<dbReference type="Proteomes" id="UP000199477">
    <property type="component" value="Unassembled WGS sequence"/>
</dbReference>
<dbReference type="GO" id="GO:0000287">
    <property type="term" value="F:magnesium ion binding"/>
    <property type="evidence" value="ECO:0007669"/>
    <property type="project" value="InterPro"/>
</dbReference>
<dbReference type="CDD" id="cd06223">
    <property type="entry name" value="PRTases_typeI"/>
    <property type="match status" value="1"/>
</dbReference>
<keyword evidence="5" id="KW-0808">Transferase</keyword>
<dbReference type="RefSeq" id="WP_026634145.1">
    <property type="nucleotide sequence ID" value="NZ_FONH01000001.1"/>
</dbReference>
<protein>
    <submittedName>
        <fullName evidence="5">Ribose-phosphate pyrophosphokinase</fullName>
    </submittedName>
</protein>
<organism evidence="5 6">
    <name type="scientific">Dyella marensis</name>
    <dbReference type="NCBI Taxonomy" id="500610"/>
    <lineage>
        <taxon>Bacteria</taxon>
        <taxon>Pseudomonadati</taxon>
        <taxon>Pseudomonadota</taxon>
        <taxon>Gammaproteobacteria</taxon>
        <taxon>Lysobacterales</taxon>
        <taxon>Rhodanobacteraceae</taxon>
        <taxon>Dyella</taxon>
    </lineage>
</organism>
<evidence type="ECO:0000259" key="3">
    <source>
        <dbReference type="Pfam" id="PF00156"/>
    </source>
</evidence>
<keyword evidence="5" id="KW-0418">Kinase</keyword>
<evidence type="ECO:0000313" key="6">
    <source>
        <dbReference type="Proteomes" id="UP000199477"/>
    </source>
</evidence>
<keyword evidence="6" id="KW-1185">Reference proteome</keyword>
<accession>A0A1I1X0U9</accession>
<dbReference type="Gene3D" id="3.40.50.2020">
    <property type="match status" value="2"/>
</dbReference>
<comment type="similarity">
    <text evidence="2">Belongs to the ribose-phosphate pyrophosphokinase family.</text>
</comment>
<dbReference type="GO" id="GO:0004749">
    <property type="term" value="F:ribose phosphate diphosphokinase activity"/>
    <property type="evidence" value="ECO:0007669"/>
    <property type="project" value="TreeGrafter"/>
</dbReference>
<dbReference type="AlphaFoldDB" id="A0A1I1X0U9"/>
<dbReference type="InterPro" id="IPR000836">
    <property type="entry name" value="PRTase_dom"/>
</dbReference>
<proteinExistence type="inferred from homology"/>
<dbReference type="InterPro" id="IPR005946">
    <property type="entry name" value="Rib-P_diPkinase"/>
</dbReference>
<gene>
    <name evidence="5" type="ORF">SAMN02799615_00084</name>
</gene>
<dbReference type="EMBL" id="FONH01000001">
    <property type="protein sequence ID" value="SFE01055.1"/>
    <property type="molecule type" value="Genomic_DNA"/>
</dbReference>
<dbReference type="NCBIfam" id="TIGR01251">
    <property type="entry name" value="ribP_PPkin"/>
    <property type="match status" value="1"/>
</dbReference>
<evidence type="ECO:0000259" key="4">
    <source>
        <dbReference type="Pfam" id="PF13793"/>
    </source>
</evidence>
<feature type="domain" description="Ribose-phosphate pyrophosphokinase N-terminal" evidence="4">
    <location>
        <begin position="5"/>
        <end position="114"/>
    </location>
</feature>
<sequence length="293" mass="31713">MRHVVYAMPGNQELADALAHRRRMARLALELHRFPDGEGLVRVEEPPVGAEAIIVCTLDRPDEKTLPLLMAADTLRELGAGSVGLVAPYLAYLRQDARFRPGEAVSSGIFGRLLAEHFDWQVTIDPHLHRLRSLTEAGMPQGRAISAAPALAGWLRERVELPLLIGPDEESAPWVESVAALMSAPAVVATKRRFGDRKVQVQLPDLSNWPGHNPVLLDDIISSGHTLLKSIEGLRALGMPAPWCVAVHGLFADNALERLRVAGVAGVVTTNSVPGETARIDLSELLAAALPEH</sequence>
<dbReference type="SMART" id="SM01400">
    <property type="entry name" value="Pribosyltran_N"/>
    <property type="match status" value="1"/>
</dbReference>
<dbReference type="GO" id="GO:0002189">
    <property type="term" value="C:ribose phosphate diphosphokinase complex"/>
    <property type="evidence" value="ECO:0007669"/>
    <property type="project" value="TreeGrafter"/>
</dbReference>
<dbReference type="InterPro" id="IPR029099">
    <property type="entry name" value="Pribosyltran_N"/>
</dbReference>
<dbReference type="PANTHER" id="PTHR10210:SF41">
    <property type="entry name" value="RIBOSE-PHOSPHATE PYROPHOSPHOKINASE 1, CHLOROPLASTIC"/>
    <property type="match status" value="1"/>
</dbReference>
<dbReference type="GO" id="GO:0006164">
    <property type="term" value="P:purine nucleotide biosynthetic process"/>
    <property type="evidence" value="ECO:0007669"/>
    <property type="project" value="TreeGrafter"/>
</dbReference>
<dbReference type="PANTHER" id="PTHR10210">
    <property type="entry name" value="RIBOSE-PHOSPHATE DIPHOSPHOKINASE FAMILY MEMBER"/>
    <property type="match status" value="1"/>
</dbReference>
<dbReference type="InterPro" id="IPR029057">
    <property type="entry name" value="PRTase-like"/>
</dbReference>
<evidence type="ECO:0000313" key="5">
    <source>
        <dbReference type="EMBL" id="SFE01055.1"/>
    </source>
</evidence>
<feature type="domain" description="Phosphoribosyltransferase" evidence="3">
    <location>
        <begin position="153"/>
        <end position="267"/>
    </location>
</feature>
<name>A0A1I1X0U9_9GAMM</name>
<dbReference type="SUPFAM" id="SSF53271">
    <property type="entry name" value="PRTase-like"/>
    <property type="match status" value="2"/>
</dbReference>
<dbReference type="NCBIfam" id="NF005537">
    <property type="entry name" value="PRK07199.1"/>
    <property type="match status" value="1"/>
</dbReference>